<proteinExistence type="predicted"/>
<feature type="domain" description="Aminoglycoside phosphotransferase" evidence="1">
    <location>
        <begin position="120"/>
        <end position="261"/>
    </location>
</feature>
<keyword evidence="3" id="KW-1185">Reference proteome</keyword>
<dbReference type="AlphaFoldDB" id="A0A167SGR6"/>
<name>A0A167SGR6_9HYPO</name>
<organism evidence="2 3">
    <name type="scientific">Niveomyces insectorum RCEF 264</name>
    <dbReference type="NCBI Taxonomy" id="1081102"/>
    <lineage>
        <taxon>Eukaryota</taxon>
        <taxon>Fungi</taxon>
        <taxon>Dikarya</taxon>
        <taxon>Ascomycota</taxon>
        <taxon>Pezizomycotina</taxon>
        <taxon>Sordariomycetes</taxon>
        <taxon>Hypocreomycetidae</taxon>
        <taxon>Hypocreales</taxon>
        <taxon>Cordycipitaceae</taxon>
        <taxon>Niveomyces</taxon>
    </lineage>
</organism>
<evidence type="ECO:0000313" key="2">
    <source>
        <dbReference type="EMBL" id="OAA59612.1"/>
    </source>
</evidence>
<dbReference type="STRING" id="1081102.A0A167SGR6"/>
<comment type="caution">
    <text evidence="2">The sequence shown here is derived from an EMBL/GenBank/DDBJ whole genome shotgun (WGS) entry which is preliminary data.</text>
</comment>
<accession>A0A167SGR6</accession>
<evidence type="ECO:0000259" key="1">
    <source>
        <dbReference type="Pfam" id="PF01636"/>
    </source>
</evidence>
<dbReference type="InterPro" id="IPR011009">
    <property type="entry name" value="Kinase-like_dom_sf"/>
</dbReference>
<dbReference type="Gene3D" id="3.90.1200.10">
    <property type="match status" value="1"/>
</dbReference>
<dbReference type="EMBL" id="AZHD01000010">
    <property type="protein sequence ID" value="OAA59612.1"/>
    <property type="molecule type" value="Genomic_DNA"/>
</dbReference>
<gene>
    <name evidence="2" type="ORF">SPI_05810</name>
</gene>
<evidence type="ECO:0000313" key="3">
    <source>
        <dbReference type="Proteomes" id="UP000076874"/>
    </source>
</evidence>
<protein>
    <submittedName>
        <fullName evidence="2">Aminoglycoside phosphotransferase</fullName>
    </submittedName>
</protein>
<dbReference type="Proteomes" id="UP000076874">
    <property type="component" value="Unassembled WGS sequence"/>
</dbReference>
<dbReference type="GO" id="GO:0016740">
    <property type="term" value="F:transferase activity"/>
    <property type="evidence" value="ECO:0007669"/>
    <property type="project" value="UniProtKB-KW"/>
</dbReference>
<reference evidence="2 3" key="1">
    <citation type="journal article" date="2016" name="Genome Biol. Evol.">
        <title>Divergent and convergent evolution of fungal pathogenicity.</title>
        <authorList>
            <person name="Shang Y."/>
            <person name="Xiao G."/>
            <person name="Zheng P."/>
            <person name="Cen K."/>
            <person name="Zhan S."/>
            <person name="Wang C."/>
        </authorList>
    </citation>
    <scope>NUCLEOTIDE SEQUENCE [LARGE SCALE GENOMIC DNA]</scope>
    <source>
        <strain evidence="2 3">RCEF 264</strain>
    </source>
</reference>
<sequence length="381" mass="42058">MASENQDYNADDEIAAFFTKTAVCRDACDALAAALVGGSLVVPVAVQGVCSYTVYAGPGLAYVVQFRLKSLGGRKLEETAVLARQIYGAWAPDVSFRQQLGDDVAVAASATAAAAATTKPKEPLLVYVMTRIQGISRLDFILKHGFPEHAPENKARRKTLMRDVARFFALAWKAPQKVSETDRARMATTFEDDLRALLAALPDRLRPVVRATLASLPRILALPMALVHKDLGDGNILVEEPSCRLAGVIDWAEAEIAPFGTNLHSLQDLMSKLHMTRGWTRYEDYDELQRLFWATFHEEVGGLDEDTTQAIKAARVLGLLRSWGFTSRLANMPAPVPIKDDGSDSYKMMILDGLLVNPMTRFDGLDVWLEEYRDEARGKLE</sequence>
<dbReference type="SUPFAM" id="SSF56112">
    <property type="entry name" value="Protein kinase-like (PK-like)"/>
    <property type="match status" value="1"/>
</dbReference>
<dbReference type="Pfam" id="PF01636">
    <property type="entry name" value="APH"/>
    <property type="match status" value="1"/>
</dbReference>
<dbReference type="InterPro" id="IPR002575">
    <property type="entry name" value="Aminoglycoside_PTrfase"/>
</dbReference>
<keyword evidence="2" id="KW-0808">Transferase</keyword>
<dbReference type="OrthoDB" id="5598852at2759"/>